<reference evidence="8" key="1">
    <citation type="submission" date="2018-02" db="EMBL/GenBank/DDBJ databases">
        <title>Rhizophora mucronata_Transcriptome.</title>
        <authorList>
            <person name="Meera S.P."/>
            <person name="Sreeshan A."/>
            <person name="Augustine A."/>
        </authorList>
    </citation>
    <scope>NUCLEOTIDE SEQUENCE</scope>
    <source>
        <tissue evidence="8">Leaf</tissue>
    </source>
</reference>
<evidence type="ECO:0000256" key="5">
    <source>
        <dbReference type="ARBA" id="ARBA00022989"/>
    </source>
</evidence>
<keyword evidence="6 7" id="KW-0472">Membrane</keyword>
<keyword evidence="5 7" id="KW-1133">Transmembrane helix</keyword>
<sequence length="553" mass="61170">MIPSLIAAQSPVMAVILQNRNFALHPPKLSCSRCKPALQCFINQDPDTINNPAKCKTHLFGPMITTPLHVSPNKGKRSRGYEERRSCGQVGSRQMLVLCGIGYWVQGFRCFPWLALNFHMAYNLNLHPSMLQLVQNSGNLPMVAKPLYGILSDAIYIGGAHRIPYILIGVFLQVISWGQLALIPFAREALRALMACILLSNLGASVTDVANDALVAEYGQKRRMGSLQSYAFMASAVGGILGNLFGGYFLQITAPRTLFLTFALLLSLQLALSWTVREESLGLSQPSDHNLVKKPVWESIKKQINDLKMALDDDNISQPLFWIIASISMVPVLSGTIFCYQTQCLHLDLSVIGMSRVIGQLILLSMTVLYDRCWKEVPMRKLISAIQFMYASSLLLDFVLVRQINLRLGISNEAFAFCFSGLAEALAQFKLLPFSVLFASLCPQGCEGSLTSFLASALCLSSILSGLLGVGLASLVRITSSDYSALPLAILAQFLAASLPLGWIHYVPLSQPNLGKERKRGLSKRTRRNRRVGRVVFGSLYVYRRERESDTQR</sequence>
<proteinExistence type="inferred from homology"/>
<evidence type="ECO:0000256" key="2">
    <source>
        <dbReference type="ARBA" id="ARBA00007015"/>
    </source>
</evidence>
<dbReference type="AlphaFoldDB" id="A0A2P2PI30"/>
<evidence type="ECO:0000256" key="1">
    <source>
        <dbReference type="ARBA" id="ARBA00004141"/>
    </source>
</evidence>
<dbReference type="InterPro" id="IPR036259">
    <property type="entry name" value="MFS_trans_sf"/>
</dbReference>
<evidence type="ECO:0000313" key="8">
    <source>
        <dbReference type="EMBL" id="MBX54410.1"/>
    </source>
</evidence>
<keyword evidence="4 7" id="KW-0812">Transmembrane</keyword>
<dbReference type="InterPro" id="IPR039309">
    <property type="entry name" value="BT1"/>
</dbReference>
<feature type="transmembrane region" description="Helical" evidence="7">
    <location>
        <begin position="320"/>
        <end position="340"/>
    </location>
</feature>
<comment type="subcellular location">
    <subcellularLocation>
        <location evidence="1">Membrane</location>
        <topology evidence="1">Multi-pass membrane protein</topology>
    </subcellularLocation>
</comment>
<dbReference type="SUPFAM" id="SSF103473">
    <property type="entry name" value="MFS general substrate transporter"/>
    <property type="match status" value="1"/>
</dbReference>
<feature type="transmembrane region" description="Helical" evidence="7">
    <location>
        <begin position="488"/>
        <end position="506"/>
    </location>
</feature>
<protein>
    <submittedName>
        <fullName evidence="8">FBT8</fullName>
    </submittedName>
</protein>
<feature type="transmembrane region" description="Helical" evidence="7">
    <location>
        <begin position="163"/>
        <end position="185"/>
    </location>
</feature>
<feature type="transmembrane region" description="Helical" evidence="7">
    <location>
        <begin position="347"/>
        <end position="370"/>
    </location>
</feature>
<feature type="transmembrane region" description="Helical" evidence="7">
    <location>
        <begin position="382"/>
        <end position="402"/>
    </location>
</feature>
<dbReference type="Gene3D" id="1.20.1250.20">
    <property type="entry name" value="MFS general substrate transporter like domains"/>
    <property type="match status" value="1"/>
</dbReference>
<dbReference type="EMBL" id="GGEC01073926">
    <property type="protein sequence ID" value="MBX54410.1"/>
    <property type="molecule type" value="Transcribed_RNA"/>
</dbReference>
<feature type="transmembrane region" description="Helical" evidence="7">
    <location>
        <begin position="414"/>
        <end position="441"/>
    </location>
</feature>
<accession>A0A2P2PI30</accession>
<evidence type="ECO:0000256" key="7">
    <source>
        <dbReference type="SAM" id="Phobius"/>
    </source>
</evidence>
<organism evidence="8">
    <name type="scientific">Rhizophora mucronata</name>
    <name type="common">Asiatic mangrove</name>
    <dbReference type="NCBI Taxonomy" id="61149"/>
    <lineage>
        <taxon>Eukaryota</taxon>
        <taxon>Viridiplantae</taxon>
        <taxon>Streptophyta</taxon>
        <taxon>Embryophyta</taxon>
        <taxon>Tracheophyta</taxon>
        <taxon>Spermatophyta</taxon>
        <taxon>Magnoliopsida</taxon>
        <taxon>eudicotyledons</taxon>
        <taxon>Gunneridae</taxon>
        <taxon>Pentapetalae</taxon>
        <taxon>rosids</taxon>
        <taxon>fabids</taxon>
        <taxon>Malpighiales</taxon>
        <taxon>Rhizophoraceae</taxon>
        <taxon>Rhizophora</taxon>
    </lineage>
</organism>
<comment type="similarity">
    <text evidence="2">Belongs to the major facilitator superfamily. Folate-biopterin transporter (TC 2.A.71) family.</text>
</comment>
<dbReference type="GO" id="GO:0016020">
    <property type="term" value="C:membrane"/>
    <property type="evidence" value="ECO:0007669"/>
    <property type="project" value="UniProtKB-SubCell"/>
</dbReference>
<dbReference type="Pfam" id="PF03092">
    <property type="entry name" value="BT1"/>
    <property type="match status" value="1"/>
</dbReference>
<evidence type="ECO:0000256" key="3">
    <source>
        <dbReference type="ARBA" id="ARBA00022448"/>
    </source>
</evidence>
<keyword evidence="3" id="KW-0813">Transport</keyword>
<name>A0A2P2PI30_RHIMU</name>
<dbReference type="NCBIfam" id="TIGR00788">
    <property type="entry name" value="fbt"/>
    <property type="match status" value="1"/>
</dbReference>
<dbReference type="PANTHER" id="PTHR31585:SF12">
    <property type="entry name" value="FOLATE-BIOPTERIN TRANSPORTER 9, CHLOROPLASTIC-RELATED"/>
    <property type="match status" value="1"/>
</dbReference>
<evidence type="ECO:0000256" key="4">
    <source>
        <dbReference type="ARBA" id="ARBA00022692"/>
    </source>
</evidence>
<feature type="transmembrane region" description="Helical" evidence="7">
    <location>
        <begin position="453"/>
        <end position="476"/>
    </location>
</feature>
<evidence type="ECO:0000256" key="6">
    <source>
        <dbReference type="ARBA" id="ARBA00023136"/>
    </source>
</evidence>
<dbReference type="InterPro" id="IPR004324">
    <property type="entry name" value="FBT"/>
</dbReference>
<dbReference type="PANTHER" id="PTHR31585">
    <property type="entry name" value="FOLATE-BIOPTERIN TRANSPORTER 1, CHLOROPLASTIC"/>
    <property type="match status" value="1"/>
</dbReference>
<feature type="transmembrane region" description="Helical" evidence="7">
    <location>
        <begin position="230"/>
        <end position="250"/>
    </location>
</feature>